<accession>A0AAN8ZZT9</accession>
<proteinExistence type="predicted"/>
<organism evidence="1 2">
    <name type="scientific">Halocaridina rubra</name>
    <name type="common">Hawaiian red shrimp</name>
    <dbReference type="NCBI Taxonomy" id="373956"/>
    <lineage>
        <taxon>Eukaryota</taxon>
        <taxon>Metazoa</taxon>
        <taxon>Ecdysozoa</taxon>
        <taxon>Arthropoda</taxon>
        <taxon>Crustacea</taxon>
        <taxon>Multicrustacea</taxon>
        <taxon>Malacostraca</taxon>
        <taxon>Eumalacostraca</taxon>
        <taxon>Eucarida</taxon>
        <taxon>Decapoda</taxon>
        <taxon>Pleocyemata</taxon>
        <taxon>Caridea</taxon>
        <taxon>Atyoidea</taxon>
        <taxon>Atyidae</taxon>
        <taxon>Halocaridina</taxon>
    </lineage>
</organism>
<evidence type="ECO:0000313" key="1">
    <source>
        <dbReference type="EMBL" id="KAK7074901.1"/>
    </source>
</evidence>
<dbReference type="EMBL" id="JAXCGZ010011415">
    <property type="protein sequence ID" value="KAK7074901.1"/>
    <property type="molecule type" value="Genomic_DNA"/>
</dbReference>
<dbReference type="Proteomes" id="UP001381693">
    <property type="component" value="Unassembled WGS sequence"/>
</dbReference>
<sequence length="125" mass="14083">MTVITSKYIGTIKAIIGMNMMALTGKGKNDTILKVCSKNLVMQYGIPQHDIYLNALVVIDIPPKYGMGQGRSAFHMSNEPRQDMANATLIEKRIHLAVFLHIGEVCYKHLLATYLNVWKVHKILQ</sequence>
<reference evidence="1 2" key="1">
    <citation type="submission" date="2023-11" db="EMBL/GenBank/DDBJ databases">
        <title>Halocaridina rubra genome assembly.</title>
        <authorList>
            <person name="Smith C."/>
        </authorList>
    </citation>
    <scope>NUCLEOTIDE SEQUENCE [LARGE SCALE GENOMIC DNA]</scope>
    <source>
        <strain evidence="1">EP-1</strain>
        <tissue evidence="1">Whole</tissue>
    </source>
</reference>
<gene>
    <name evidence="1" type="ORF">SK128_008824</name>
</gene>
<protein>
    <submittedName>
        <fullName evidence="1">Uncharacterized protein</fullName>
    </submittedName>
</protein>
<dbReference type="AlphaFoldDB" id="A0AAN8ZZT9"/>
<keyword evidence="2" id="KW-1185">Reference proteome</keyword>
<evidence type="ECO:0000313" key="2">
    <source>
        <dbReference type="Proteomes" id="UP001381693"/>
    </source>
</evidence>
<name>A0AAN8ZZT9_HALRR</name>
<comment type="caution">
    <text evidence="1">The sequence shown here is derived from an EMBL/GenBank/DDBJ whole genome shotgun (WGS) entry which is preliminary data.</text>
</comment>